<dbReference type="EMBL" id="JBJQOH010000002">
    <property type="protein sequence ID" value="KAL3695544.1"/>
    <property type="molecule type" value="Genomic_DNA"/>
</dbReference>
<dbReference type="Gene3D" id="1.50.10.20">
    <property type="match status" value="1"/>
</dbReference>
<evidence type="ECO:0000313" key="2">
    <source>
        <dbReference type="EMBL" id="KAL3695544.1"/>
    </source>
</evidence>
<evidence type="ECO:0000259" key="1">
    <source>
        <dbReference type="Pfam" id="PF13249"/>
    </source>
</evidence>
<dbReference type="InterPro" id="IPR018333">
    <property type="entry name" value="Squalene_cyclase"/>
</dbReference>
<dbReference type="PANTHER" id="PTHR11764">
    <property type="entry name" value="TERPENE CYCLASE/MUTASE FAMILY MEMBER"/>
    <property type="match status" value="1"/>
</dbReference>
<dbReference type="InterPro" id="IPR032697">
    <property type="entry name" value="SQ_cyclase_N"/>
</dbReference>
<keyword evidence="3" id="KW-1185">Reference proteome</keyword>
<feature type="domain" description="Squalene cyclase N-terminal" evidence="1">
    <location>
        <begin position="11"/>
        <end position="176"/>
    </location>
</feature>
<evidence type="ECO:0000313" key="3">
    <source>
        <dbReference type="Proteomes" id="UP001633002"/>
    </source>
</evidence>
<dbReference type="Pfam" id="PF13249">
    <property type="entry name" value="SQHop_cyclase_N"/>
    <property type="match status" value="1"/>
</dbReference>
<protein>
    <recommendedName>
        <fullName evidence="1">Squalene cyclase N-terminal domain-containing protein</fullName>
    </recommendedName>
</protein>
<accession>A0ABD3HXM3</accession>
<sequence length="179" mass="19781">MGSCKSVSVAIQHATGYLLSVQRPGDYFWCGEVESNSTMTSEYVMICQILGLEVQDSKIQKIIKYYRERQNPADGSWSIAHGADGDVSTSTEAYLALTILGMDAEDPVLCKAKSFILSKGGLAHVRMFTRINLALFGIFSWDEVPALPAEFILLPPKLQLPVNVYYFSSWARATIVLSC</sequence>
<dbReference type="InterPro" id="IPR008930">
    <property type="entry name" value="Terpenoid_cyclase/PrenylTrfase"/>
</dbReference>
<gene>
    <name evidence="2" type="ORF">R1sor_009620</name>
</gene>
<dbReference type="AlphaFoldDB" id="A0ABD3HXM3"/>
<proteinExistence type="predicted"/>
<name>A0ABD3HXM3_9MARC</name>
<reference evidence="2 3" key="1">
    <citation type="submission" date="2024-09" db="EMBL/GenBank/DDBJ databases">
        <title>Chromosome-scale assembly of Riccia sorocarpa.</title>
        <authorList>
            <person name="Paukszto L."/>
        </authorList>
    </citation>
    <scope>NUCLEOTIDE SEQUENCE [LARGE SCALE GENOMIC DNA]</scope>
    <source>
        <strain evidence="2">LP-2024</strain>
        <tissue evidence="2">Aerial parts of the thallus</tissue>
    </source>
</reference>
<dbReference type="SUPFAM" id="SSF48239">
    <property type="entry name" value="Terpenoid cyclases/Protein prenyltransferases"/>
    <property type="match status" value="1"/>
</dbReference>
<organism evidence="2 3">
    <name type="scientific">Riccia sorocarpa</name>
    <dbReference type="NCBI Taxonomy" id="122646"/>
    <lineage>
        <taxon>Eukaryota</taxon>
        <taxon>Viridiplantae</taxon>
        <taxon>Streptophyta</taxon>
        <taxon>Embryophyta</taxon>
        <taxon>Marchantiophyta</taxon>
        <taxon>Marchantiopsida</taxon>
        <taxon>Marchantiidae</taxon>
        <taxon>Marchantiales</taxon>
        <taxon>Ricciaceae</taxon>
        <taxon>Riccia</taxon>
    </lineage>
</organism>
<dbReference type="PANTHER" id="PTHR11764:SF82">
    <property type="entry name" value="TERPENE CYCLASE_MUTASE FAMILY MEMBER"/>
    <property type="match status" value="1"/>
</dbReference>
<dbReference type="Proteomes" id="UP001633002">
    <property type="component" value="Unassembled WGS sequence"/>
</dbReference>
<comment type="caution">
    <text evidence="2">The sequence shown here is derived from an EMBL/GenBank/DDBJ whole genome shotgun (WGS) entry which is preliminary data.</text>
</comment>